<feature type="domain" description="Bacterial transcriptional activator" evidence="3">
    <location>
        <begin position="100"/>
        <end position="224"/>
    </location>
</feature>
<dbReference type="InterPro" id="IPR005158">
    <property type="entry name" value="BTAD"/>
</dbReference>
<dbReference type="GO" id="GO:0005737">
    <property type="term" value="C:cytoplasm"/>
    <property type="evidence" value="ECO:0007669"/>
    <property type="project" value="TreeGrafter"/>
</dbReference>
<name>A0A511CZJ2_9PSEU</name>
<keyword evidence="5" id="KW-1185">Reference proteome</keyword>
<dbReference type="InterPro" id="IPR041664">
    <property type="entry name" value="AAA_16"/>
</dbReference>
<dbReference type="InterPro" id="IPR011990">
    <property type="entry name" value="TPR-like_helical_dom_sf"/>
</dbReference>
<evidence type="ECO:0000259" key="3">
    <source>
        <dbReference type="SMART" id="SM01043"/>
    </source>
</evidence>
<proteinExistence type="predicted"/>
<dbReference type="PANTHER" id="PTHR16305">
    <property type="entry name" value="TESTICULAR SOLUBLE ADENYLYL CYCLASE"/>
    <property type="match status" value="1"/>
</dbReference>
<sequence length="1001" mass="105245">MPVEVRLLGGFAVTLRGRPVPDSAWPPRRAADLVALLALAPARSLLRDQVVDALWPDLPAEAGAASLHRAAHWARRVLGPDAVTLRGGRVTLFPGDEVAIDVDRFEAAARRARATEDPTLYAAAADLHLGELLPDRRYADWTVPRREALRLLHLEMLRGAQRWDELVELDPCDEIAHRALIRRHLARGDRHAALLQFGRLRAALDRELGVGPAAETLALVRQVTGSLTRARRGDVLVGREVELSRLRAALRAGTRAMLVTGESGIGKTRLCEQLVDAAAADGVLVLRTTGLGADDLPFAAVLRAADAALTTRPELAEALPADARSAFAAPMRDPSPLPTRARLIAALDRLCSAGAAPVLLFVDDAHLADEDSLGLLVAFTRCARARATVLLSMAPDPARPAAEQARAELVGRPGSIEVTLGPLTREETRELLEHRCGRRITPETLREVWAVSGGHPLVTVEVAAGLTECGRVEVTAGAAAVVGARLRRLPAELTEALRRVAVAQEELDAGEFAALAGLDPDAAHDLLERAMNAGLIEVAGGGYQFQTALIRRVLADGLPPHRRTAVHREAAERLAGAGAPPARVARHLVAAGRGVEALPWLVRAADRAAGRGAVAEALTHVETGLEIEPDRLDLLCRRAEFRYACGDPSAPVAFGVAAAAASGETADALRIRQARILLMAGDAAGTVQALDGIVPTEQTRLAYLLTTGLLAWFTDRIDEAEQTAGQAGLLATLAGRPVDVLDATMLRALVAHSRGRYGAQLVADVLDPRNAAALAGMLSDAHLCVAEIVLDDPDGRAELAEFAVRVRAAACGGAARGAAFATTVLGEAQFLDGDLAAAEANLLAGARAHRALGERGGEAIALHRLAELAIAVGRPAAAGPLLDDALDAARFSPLSTRHLLTRIYGTMASVAPDDAAALAVLDAAEVSLVRPAEVCPLCCVPFLVPAAAVRARTGDVDAAERLLAAAEPVVEVLWHGRGRWPVAIAEVRALLGDGHPAVAGP</sequence>
<dbReference type="PANTHER" id="PTHR16305:SF35">
    <property type="entry name" value="TRANSCRIPTIONAL ACTIVATOR DOMAIN"/>
    <property type="match status" value="1"/>
</dbReference>
<dbReference type="OrthoDB" id="134985at2"/>
<dbReference type="STRING" id="1123024.GCA_000423625_03287"/>
<protein>
    <recommendedName>
        <fullName evidence="3">Bacterial transcriptional activator domain-containing protein</fullName>
    </recommendedName>
</protein>
<dbReference type="SUPFAM" id="SSF48452">
    <property type="entry name" value="TPR-like"/>
    <property type="match status" value="1"/>
</dbReference>
<organism evidence="4 5">
    <name type="scientific">Pseudonocardia asaccharolytica DSM 44247 = NBRC 16224</name>
    <dbReference type="NCBI Taxonomy" id="1123024"/>
    <lineage>
        <taxon>Bacteria</taxon>
        <taxon>Bacillati</taxon>
        <taxon>Actinomycetota</taxon>
        <taxon>Actinomycetes</taxon>
        <taxon>Pseudonocardiales</taxon>
        <taxon>Pseudonocardiaceae</taxon>
        <taxon>Pseudonocardia</taxon>
    </lineage>
</organism>
<comment type="caution">
    <text evidence="4">The sequence shown here is derived from an EMBL/GenBank/DDBJ whole genome shotgun (WGS) entry which is preliminary data.</text>
</comment>
<accession>A0A511CZJ2</accession>
<dbReference type="Gene3D" id="1.10.10.10">
    <property type="entry name" value="Winged helix-like DNA-binding domain superfamily/Winged helix DNA-binding domain"/>
    <property type="match status" value="1"/>
</dbReference>
<dbReference type="SUPFAM" id="SSF52540">
    <property type="entry name" value="P-loop containing nucleoside triphosphate hydrolases"/>
    <property type="match status" value="1"/>
</dbReference>
<dbReference type="Gene3D" id="1.25.40.10">
    <property type="entry name" value="Tetratricopeptide repeat domain"/>
    <property type="match status" value="2"/>
</dbReference>
<dbReference type="InterPro" id="IPR036388">
    <property type="entry name" value="WH-like_DNA-bd_sf"/>
</dbReference>
<dbReference type="Pfam" id="PF03704">
    <property type="entry name" value="BTAD"/>
    <property type="match status" value="1"/>
</dbReference>
<keyword evidence="2" id="KW-0067">ATP-binding</keyword>
<dbReference type="InterPro" id="IPR027417">
    <property type="entry name" value="P-loop_NTPase"/>
</dbReference>
<dbReference type="GO" id="GO:0005524">
    <property type="term" value="F:ATP binding"/>
    <property type="evidence" value="ECO:0007669"/>
    <property type="project" value="UniProtKB-KW"/>
</dbReference>
<gene>
    <name evidence="4" type="ORF">PA7_18020</name>
</gene>
<dbReference type="SMART" id="SM01043">
    <property type="entry name" value="BTAD"/>
    <property type="match status" value="1"/>
</dbReference>
<keyword evidence="1" id="KW-0547">Nucleotide-binding</keyword>
<dbReference type="Gene3D" id="3.40.50.300">
    <property type="entry name" value="P-loop containing nucleotide triphosphate hydrolases"/>
    <property type="match status" value="1"/>
</dbReference>
<reference evidence="4 5" key="1">
    <citation type="submission" date="2019-07" db="EMBL/GenBank/DDBJ databases">
        <title>Whole genome shotgun sequence of Pseudonocardia asaccharolytica NBRC 16224.</title>
        <authorList>
            <person name="Hosoyama A."/>
            <person name="Uohara A."/>
            <person name="Ohji S."/>
            <person name="Ichikawa N."/>
        </authorList>
    </citation>
    <scope>NUCLEOTIDE SEQUENCE [LARGE SCALE GENOMIC DNA]</scope>
    <source>
        <strain evidence="4 5">NBRC 16224</strain>
    </source>
</reference>
<dbReference type="EMBL" id="BJVI01000014">
    <property type="protein sequence ID" value="GEL17965.1"/>
    <property type="molecule type" value="Genomic_DNA"/>
</dbReference>
<evidence type="ECO:0000256" key="2">
    <source>
        <dbReference type="ARBA" id="ARBA00022840"/>
    </source>
</evidence>
<dbReference type="Pfam" id="PF13191">
    <property type="entry name" value="AAA_16"/>
    <property type="match status" value="1"/>
</dbReference>
<evidence type="ECO:0000313" key="4">
    <source>
        <dbReference type="EMBL" id="GEL17965.1"/>
    </source>
</evidence>
<evidence type="ECO:0000256" key="1">
    <source>
        <dbReference type="ARBA" id="ARBA00022741"/>
    </source>
</evidence>
<dbReference type="Proteomes" id="UP000321328">
    <property type="component" value="Unassembled WGS sequence"/>
</dbReference>
<dbReference type="AlphaFoldDB" id="A0A511CZJ2"/>
<dbReference type="RefSeq" id="WP_051233201.1">
    <property type="nucleotide sequence ID" value="NZ_AUII01000015.1"/>
</dbReference>
<evidence type="ECO:0000313" key="5">
    <source>
        <dbReference type="Proteomes" id="UP000321328"/>
    </source>
</evidence>
<dbReference type="GO" id="GO:0004016">
    <property type="term" value="F:adenylate cyclase activity"/>
    <property type="evidence" value="ECO:0007669"/>
    <property type="project" value="TreeGrafter"/>
</dbReference>